<feature type="region of interest" description="Disordered" evidence="1">
    <location>
        <begin position="384"/>
        <end position="437"/>
    </location>
</feature>
<dbReference type="EMBL" id="VLKF01000001">
    <property type="protein sequence ID" value="TWH73710.1"/>
    <property type="molecule type" value="Genomic_DNA"/>
</dbReference>
<dbReference type="AlphaFoldDB" id="A0A562IS89"/>
<organism evidence="3 4">
    <name type="scientific">Modestobacter roseus</name>
    <dbReference type="NCBI Taxonomy" id="1181884"/>
    <lineage>
        <taxon>Bacteria</taxon>
        <taxon>Bacillati</taxon>
        <taxon>Actinomycetota</taxon>
        <taxon>Actinomycetes</taxon>
        <taxon>Geodermatophilales</taxon>
        <taxon>Geodermatophilaceae</taxon>
        <taxon>Modestobacter</taxon>
    </lineage>
</organism>
<feature type="compositionally biased region" description="Low complexity" evidence="1">
    <location>
        <begin position="418"/>
        <end position="436"/>
    </location>
</feature>
<evidence type="ECO:0000313" key="3">
    <source>
        <dbReference type="EMBL" id="TWH73710.1"/>
    </source>
</evidence>
<feature type="compositionally biased region" description="Basic and acidic residues" evidence="1">
    <location>
        <begin position="390"/>
        <end position="400"/>
    </location>
</feature>
<evidence type="ECO:0000259" key="2">
    <source>
        <dbReference type="Pfam" id="PF02720"/>
    </source>
</evidence>
<dbReference type="RefSeq" id="WP_323368781.1">
    <property type="nucleotide sequence ID" value="NZ_JABGDC010000027.1"/>
</dbReference>
<evidence type="ECO:0000313" key="4">
    <source>
        <dbReference type="Proteomes" id="UP000321490"/>
    </source>
</evidence>
<name>A0A562IS89_9ACTN</name>
<dbReference type="InterPro" id="IPR003870">
    <property type="entry name" value="DUF222"/>
</dbReference>
<reference evidence="3 4" key="1">
    <citation type="submission" date="2019-07" db="EMBL/GenBank/DDBJ databases">
        <title>R&amp;d 2014.</title>
        <authorList>
            <person name="Klenk H.-P."/>
        </authorList>
    </citation>
    <scope>NUCLEOTIDE SEQUENCE [LARGE SCALE GENOMIC DNA]</scope>
    <source>
        <strain evidence="3 4">DSM 45764</strain>
    </source>
</reference>
<feature type="domain" description="DUF222" evidence="2">
    <location>
        <begin position="31"/>
        <end position="324"/>
    </location>
</feature>
<dbReference type="Proteomes" id="UP000321490">
    <property type="component" value="Unassembled WGS sequence"/>
</dbReference>
<proteinExistence type="predicted"/>
<sequence length="519" mass="54441">MGELQSALDALAADDLHAFGDGGVLERTALLVAARNRLDAELTRTVRHAKLAQAAERDGLKSMRSWLIGHVRLSAGEADRIGRSGRVLESFPVLAAGFAAGEVSATQVNVIAEKVGSAEVAEAAEQGIDLGVFDTAWARVAAESPHASLVQAVQAFDDALDPDGPEPDPTEGRRLVIVTHADGSISGHFDLDAAGGEKVKAGLESHVQADRPKGDTRTRPQQQADAFVQVFDNALASGNLPTLRTVKPHVVVGIDLEDLVDEATGRGAADLGFGATISAARARYLACDGSISRIVMGPDGTPLDLGRDHRVVTPGLRKAVERRDKSCVFTGCGAPTWWCDVHHSAIPRGPRRACESWGGGGPLTHEGPSRVPGRATTRRAVAHLAPRRHRDPDRPAHRVDLLGAGHPSIGSASRPVDPSTTVRSPSGSSSSTVTESWQASLGSRFVATTVTVTRSSAWSTSVSGSPLQVGNQTWSTSPSVDHPTIGCGPRSSSDEHAVSTAIAASVVRHLRDVCSIRIV</sequence>
<keyword evidence="4" id="KW-1185">Reference proteome</keyword>
<protein>
    <submittedName>
        <fullName evidence="3">Uncharacterized protein DUF222</fullName>
    </submittedName>
</protein>
<dbReference type="Pfam" id="PF02720">
    <property type="entry name" value="DUF222"/>
    <property type="match status" value="1"/>
</dbReference>
<gene>
    <name evidence="3" type="ORF">JD78_02234</name>
</gene>
<accession>A0A562IS89</accession>
<feature type="compositionally biased region" description="Polar residues" evidence="1">
    <location>
        <begin position="466"/>
        <end position="479"/>
    </location>
</feature>
<feature type="region of interest" description="Disordered" evidence="1">
    <location>
        <begin position="460"/>
        <end position="482"/>
    </location>
</feature>
<evidence type="ECO:0000256" key="1">
    <source>
        <dbReference type="SAM" id="MobiDB-lite"/>
    </source>
</evidence>
<comment type="caution">
    <text evidence="3">The sequence shown here is derived from an EMBL/GenBank/DDBJ whole genome shotgun (WGS) entry which is preliminary data.</text>
</comment>